<dbReference type="SUPFAM" id="SSF51735">
    <property type="entry name" value="NAD(P)-binding Rossmann-fold domains"/>
    <property type="match status" value="1"/>
</dbReference>
<dbReference type="PANTHER" id="PTHR44196:SF1">
    <property type="entry name" value="DEHYDROGENASE_REDUCTASE SDR FAMILY MEMBER 7B"/>
    <property type="match status" value="1"/>
</dbReference>
<proteinExistence type="inferred from homology"/>
<keyword evidence="6" id="KW-1185">Reference proteome</keyword>
<dbReference type="Pfam" id="PF00106">
    <property type="entry name" value="adh_short"/>
    <property type="match status" value="1"/>
</dbReference>
<evidence type="ECO:0000256" key="3">
    <source>
        <dbReference type="RuleBase" id="RU000363"/>
    </source>
</evidence>
<dbReference type="Proteomes" id="UP000031004">
    <property type="component" value="Unassembled WGS sequence"/>
</dbReference>
<evidence type="ECO:0000313" key="5">
    <source>
        <dbReference type="EMBL" id="KHO25992.1"/>
    </source>
</evidence>
<comment type="similarity">
    <text evidence="1 3">Belongs to the short-chain dehydrogenases/reductases (SDR) family.</text>
</comment>
<accession>A0ABR4YUT7</accession>
<dbReference type="InterPro" id="IPR057326">
    <property type="entry name" value="KR_dom"/>
</dbReference>
<comment type="caution">
    <text evidence="5">The sequence shown here is derived from an EMBL/GenBank/DDBJ whole genome shotgun (WGS) entry which is preliminary data.</text>
</comment>
<reference evidence="5 6" key="1">
    <citation type="submission" date="2014-11" db="EMBL/GenBank/DDBJ databases">
        <title>Mycobacterium setense Manresensis Genome.</title>
        <authorList>
            <person name="Rech G."/>
            <person name="Sumoy L."/>
        </authorList>
    </citation>
    <scope>NUCLEOTIDE SEQUENCE [LARGE SCALE GENOMIC DNA]</scope>
    <source>
        <strain evidence="5 6">Manresensis</strain>
    </source>
</reference>
<dbReference type="SMART" id="SM00822">
    <property type="entry name" value="PKS_KR"/>
    <property type="match status" value="1"/>
</dbReference>
<dbReference type="RefSeq" id="WP_039318835.1">
    <property type="nucleotide sequence ID" value="NZ_JTLZ01000005.1"/>
</dbReference>
<dbReference type="EMBL" id="JTLZ01000005">
    <property type="protein sequence ID" value="KHO25992.1"/>
    <property type="molecule type" value="Genomic_DNA"/>
</dbReference>
<dbReference type="PROSITE" id="PS00061">
    <property type="entry name" value="ADH_SHORT"/>
    <property type="match status" value="1"/>
</dbReference>
<dbReference type="PRINTS" id="PR00080">
    <property type="entry name" value="SDRFAMILY"/>
</dbReference>
<feature type="domain" description="Ketoreductase" evidence="4">
    <location>
        <begin position="6"/>
        <end position="186"/>
    </location>
</feature>
<evidence type="ECO:0000256" key="1">
    <source>
        <dbReference type="ARBA" id="ARBA00006484"/>
    </source>
</evidence>
<dbReference type="PRINTS" id="PR00081">
    <property type="entry name" value="GDHRDH"/>
</dbReference>
<dbReference type="InterPro" id="IPR020904">
    <property type="entry name" value="Sc_DH/Rdtase_CS"/>
</dbReference>
<name>A0ABR4YUT7_9MYCO</name>
<keyword evidence="2" id="KW-0560">Oxidoreductase</keyword>
<evidence type="ECO:0000313" key="6">
    <source>
        <dbReference type="Proteomes" id="UP000031004"/>
    </source>
</evidence>
<evidence type="ECO:0000256" key="2">
    <source>
        <dbReference type="ARBA" id="ARBA00023002"/>
    </source>
</evidence>
<protein>
    <submittedName>
        <fullName evidence="5">Oxidoreductase</fullName>
    </submittedName>
</protein>
<dbReference type="Gene3D" id="3.40.50.720">
    <property type="entry name" value="NAD(P)-binding Rossmann-like Domain"/>
    <property type="match status" value="1"/>
</dbReference>
<evidence type="ECO:0000259" key="4">
    <source>
        <dbReference type="SMART" id="SM00822"/>
    </source>
</evidence>
<dbReference type="InterPro" id="IPR036291">
    <property type="entry name" value="NAD(P)-bd_dom_sf"/>
</dbReference>
<sequence length="245" mass="25778">MELTDRTWLITGGATGIGLALAKAVGARGNRVIICGRNQANLDRACSEDPNLIARQCDIADGASRGALVSWLAAEYPDLSVLVNNAGIQIPRDFRAGDAARELDAEIATNLAAPVHLIDELLPQLRRQPAATIINVTSGLAFAPLAVFPVYCATKAALHSFTLSLRHQLRGSPVEVIEMAPPIVASGLRSQASAERNPAASVAVTAEEFVADALPLLGRGDAEVLVGQSAGTRREGEALFDRMNP</sequence>
<gene>
    <name evidence="5" type="ORF">QQ44_09325</name>
</gene>
<dbReference type="InterPro" id="IPR002347">
    <property type="entry name" value="SDR_fam"/>
</dbReference>
<dbReference type="PANTHER" id="PTHR44196">
    <property type="entry name" value="DEHYDROGENASE/REDUCTASE SDR FAMILY MEMBER 7B"/>
    <property type="match status" value="1"/>
</dbReference>
<organism evidence="5 6">
    <name type="scientific">Mycolicibacterium setense</name>
    <dbReference type="NCBI Taxonomy" id="431269"/>
    <lineage>
        <taxon>Bacteria</taxon>
        <taxon>Bacillati</taxon>
        <taxon>Actinomycetota</taxon>
        <taxon>Actinomycetes</taxon>
        <taxon>Mycobacteriales</taxon>
        <taxon>Mycobacteriaceae</taxon>
        <taxon>Mycolicibacterium</taxon>
    </lineage>
</organism>